<dbReference type="PATRIC" id="fig|699431.3.peg.1843"/>
<dbReference type="GO" id="GO:0016289">
    <property type="term" value="F:acyl-CoA hydrolase activity"/>
    <property type="evidence" value="ECO:0007669"/>
    <property type="project" value="TreeGrafter"/>
</dbReference>
<dbReference type="InterPro" id="IPR003736">
    <property type="entry name" value="PAAI_dom"/>
</dbReference>
<protein>
    <submittedName>
        <fullName evidence="3">Phenylacetic acid degradation protein PaaD</fullName>
    </submittedName>
</protein>
<evidence type="ECO:0000313" key="3">
    <source>
        <dbReference type="EMBL" id="KPN31058.1"/>
    </source>
</evidence>
<evidence type="ECO:0000256" key="1">
    <source>
        <dbReference type="ARBA" id="ARBA00022801"/>
    </source>
</evidence>
<dbReference type="CDD" id="cd03443">
    <property type="entry name" value="PaaI_thioesterase"/>
    <property type="match status" value="1"/>
</dbReference>
<dbReference type="InterPro" id="IPR011973">
    <property type="entry name" value="PaaD"/>
</dbReference>
<evidence type="ECO:0000259" key="2">
    <source>
        <dbReference type="Pfam" id="PF03061"/>
    </source>
</evidence>
<dbReference type="InterPro" id="IPR006683">
    <property type="entry name" value="Thioestr_dom"/>
</dbReference>
<feature type="domain" description="Thioesterase" evidence="2">
    <location>
        <begin position="47"/>
        <end position="121"/>
    </location>
</feature>
<dbReference type="PANTHER" id="PTHR42856">
    <property type="entry name" value="ACYL-COENZYME A THIOESTERASE PAAI"/>
    <property type="match status" value="1"/>
</dbReference>
<dbReference type="InterPro" id="IPR029069">
    <property type="entry name" value="HotDog_dom_sf"/>
</dbReference>
<dbReference type="SUPFAM" id="SSF54637">
    <property type="entry name" value="Thioesterase/thiol ester dehydrase-isomerase"/>
    <property type="match status" value="1"/>
</dbReference>
<dbReference type="InterPro" id="IPR052723">
    <property type="entry name" value="Acyl-CoA_thioesterase_PaaI"/>
</dbReference>
<dbReference type="Proteomes" id="UP000050535">
    <property type="component" value="Unassembled WGS sequence"/>
</dbReference>
<dbReference type="NCBIfam" id="TIGR00369">
    <property type="entry name" value="unchar_dom_1"/>
    <property type="match status" value="1"/>
</dbReference>
<keyword evidence="1" id="KW-0378">Hydrolase</keyword>
<dbReference type="OrthoDB" id="24516at2157"/>
<sequence length="132" mass="13888">MSEVPEATRERVASDPFCAKLGIEVVDLSAGRAVAELAVTDELLNFHGTPHGGAVYSLADAAFAAASNSRGETALALETNISYLDTVDVGDSLTATAQETHLAGKTGEYEVEVANESGDRVATFRGRVYRPE</sequence>
<dbReference type="PANTHER" id="PTHR42856:SF1">
    <property type="entry name" value="ACYL-COENZYME A THIOESTERASE PAAI"/>
    <property type="match status" value="1"/>
</dbReference>
<keyword evidence="4" id="KW-1185">Reference proteome</keyword>
<dbReference type="Gene3D" id="3.10.129.10">
    <property type="entry name" value="Hotdog Thioesterase"/>
    <property type="match status" value="1"/>
</dbReference>
<evidence type="ECO:0000313" key="4">
    <source>
        <dbReference type="Proteomes" id="UP000050535"/>
    </source>
</evidence>
<dbReference type="AlphaFoldDB" id="A0A0P7GBH6"/>
<dbReference type="Pfam" id="PF03061">
    <property type="entry name" value="4HBT"/>
    <property type="match status" value="1"/>
</dbReference>
<accession>A0A0P7GBH6</accession>
<comment type="caution">
    <text evidence="3">The sequence shown here is derived from an EMBL/GenBank/DDBJ whole genome shotgun (WGS) entry which is preliminary data.</text>
</comment>
<proteinExistence type="predicted"/>
<gene>
    <name evidence="3" type="ORF">SY89_01800</name>
</gene>
<dbReference type="EMBL" id="LGUC01000001">
    <property type="protein sequence ID" value="KPN31058.1"/>
    <property type="molecule type" value="Genomic_DNA"/>
</dbReference>
<reference evidence="4" key="1">
    <citation type="submission" date="2013-11" db="EMBL/GenBank/DDBJ databases">
        <authorList>
            <person name="Hoang H.T."/>
            <person name="Killian M.L."/>
            <person name="Madson D.M."/>
            <person name="Arruda P.H.E."/>
            <person name="Sun D."/>
            <person name="Schwartz K.J."/>
            <person name="Yoon K."/>
        </authorList>
    </citation>
    <scope>NUCLEOTIDE SEQUENCE [LARGE SCALE GENOMIC DNA]</scope>
    <source>
        <strain evidence="4">CDK2</strain>
    </source>
</reference>
<dbReference type="RefSeq" id="WP_054583811.1">
    <property type="nucleotide sequence ID" value="NZ_LGUC01000001.1"/>
</dbReference>
<dbReference type="STRING" id="699431.SY89_01800"/>
<dbReference type="NCBIfam" id="TIGR02286">
    <property type="entry name" value="PaaD"/>
    <property type="match status" value="1"/>
</dbReference>
<name>A0A0P7GBH6_9EURY</name>
<organism evidence="3 4">
    <name type="scientific">Halolamina pelagica</name>
    <dbReference type="NCBI Taxonomy" id="699431"/>
    <lineage>
        <taxon>Archaea</taxon>
        <taxon>Methanobacteriati</taxon>
        <taxon>Methanobacteriota</taxon>
        <taxon>Stenosarchaea group</taxon>
        <taxon>Halobacteria</taxon>
        <taxon>Halobacteriales</taxon>
        <taxon>Haloferacaceae</taxon>
    </lineage>
</organism>